<sequence length="340" mass="38590">MLSAVGKHNCSQLNNLTTNICTLIHDNDTADETFYNTARFITGLILYPILCLLGLTGNVFILVVFSKKSMDTSTNKILSALAVSDLIKVINDEFYFITCLLYQTNPAAGDEMFACFYPYGHYFFNLSTCVSSWMTVSVTVERYILVCHPIRAKHITSVPRAILLSTTVFVIMALISTPSFFRYKTVRVFDASLNQTKVSVNLTDFWLEHSSVSHVYNSMQSMLRSIIPLFLLVIFSSFIINSVRMTRANKQLSSRNRITVMLIVVIIFFLLCITPDAVMSVLSVGYAESESYHLRATREVTDTLLVLNASINFLLYYGFNKTFKKEFNSLLSNCCWNKYL</sequence>
<dbReference type="PRINTS" id="PR00237">
    <property type="entry name" value="GPCRRHODOPSN"/>
</dbReference>
<dbReference type="OMA" id="NINGWIE"/>
<dbReference type="Pfam" id="PF00001">
    <property type="entry name" value="7tm_1"/>
    <property type="match status" value="1"/>
</dbReference>
<feature type="transmembrane region" description="Helical" evidence="5">
    <location>
        <begin position="303"/>
        <end position="319"/>
    </location>
</feature>
<dbReference type="PANTHER" id="PTHR46641">
    <property type="entry name" value="FMRFAMIDE RECEPTOR-RELATED"/>
    <property type="match status" value="1"/>
</dbReference>
<dbReference type="InParanoid" id="T1EUN6"/>
<keyword evidence="2 5" id="KW-0812">Transmembrane</keyword>
<reference evidence="9" key="1">
    <citation type="submission" date="2012-12" db="EMBL/GenBank/DDBJ databases">
        <authorList>
            <person name="Hellsten U."/>
            <person name="Grimwood J."/>
            <person name="Chapman J.A."/>
            <person name="Shapiro H."/>
            <person name="Aerts A."/>
            <person name="Otillar R.P."/>
            <person name="Terry A.Y."/>
            <person name="Boore J.L."/>
            <person name="Simakov O."/>
            <person name="Marletaz F."/>
            <person name="Cho S.-J."/>
            <person name="Edsinger-Gonzales E."/>
            <person name="Havlak P."/>
            <person name="Kuo D.-H."/>
            <person name="Larsson T."/>
            <person name="Lv J."/>
            <person name="Arendt D."/>
            <person name="Savage R."/>
            <person name="Osoegawa K."/>
            <person name="de Jong P."/>
            <person name="Lindberg D.R."/>
            <person name="Seaver E.C."/>
            <person name="Weisblat D.A."/>
            <person name="Putnam N.H."/>
            <person name="Grigoriev I.V."/>
            <person name="Rokhsar D.S."/>
        </authorList>
    </citation>
    <scope>NUCLEOTIDE SEQUENCE</scope>
</reference>
<dbReference type="AlphaFoldDB" id="T1EUN6"/>
<organism evidence="8 9">
    <name type="scientific">Helobdella robusta</name>
    <name type="common">Californian leech</name>
    <dbReference type="NCBI Taxonomy" id="6412"/>
    <lineage>
        <taxon>Eukaryota</taxon>
        <taxon>Metazoa</taxon>
        <taxon>Spiralia</taxon>
        <taxon>Lophotrochozoa</taxon>
        <taxon>Annelida</taxon>
        <taxon>Clitellata</taxon>
        <taxon>Hirudinea</taxon>
        <taxon>Rhynchobdellida</taxon>
        <taxon>Glossiphoniidae</taxon>
        <taxon>Helobdella</taxon>
    </lineage>
</organism>
<dbReference type="Gene3D" id="1.20.1070.10">
    <property type="entry name" value="Rhodopsin 7-helix transmembrane proteins"/>
    <property type="match status" value="1"/>
</dbReference>
<reference evidence="7 9" key="2">
    <citation type="journal article" date="2013" name="Nature">
        <title>Insights into bilaterian evolution from three spiralian genomes.</title>
        <authorList>
            <person name="Simakov O."/>
            <person name="Marletaz F."/>
            <person name="Cho S.J."/>
            <person name="Edsinger-Gonzales E."/>
            <person name="Havlak P."/>
            <person name="Hellsten U."/>
            <person name="Kuo D.H."/>
            <person name="Larsson T."/>
            <person name="Lv J."/>
            <person name="Arendt D."/>
            <person name="Savage R."/>
            <person name="Osoegawa K."/>
            <person name="de Jong P."/>
            <person name="Grimwood J."/>
            <person name="Chapman J.A."/>
            <person name="Shapiro H."/>
            <person name="Aerts A."/>
            <person name="Otillar R.P."/>
            <person name="Terry A.Y."/>
            <person name="Boore J.L."/>
            <person name="Grigoriev I.V."/>
            <person name="Lindberg D.R."/>
            <person name="Seaver E.C."/>
            <person name="Weisblat D.A."/>
            <person name="Putnam N.H."/>
            <person name="Rokhsar D.S."/>
        </authorList>
    </citation>
    <scope>NUCLEOTIDE SEQUENCE</scope>
</reference>
<feature type="transmembrane region" description="Helical" evidence="5">
    <location>
        <begin position="44"/>
        <end position="65"/>
    </location>
</feature>
<evidence type="ECO:0000256" key="2">
    <source>
        <dbReference type="ARBA" id="ARBA00022692"/>
    </source>
</evidence>
<evidence type="ECO:0000313" key="9">
    <source>
        <dbReference type="Proteomes" id="UP000015101"/>
    </source>
</evidence>
<feature type="transmembrane region" description="Helical" evidence="5">
    <location>
        <begin position="260"/>
        <end position="283"/>
    </location>
</feature>
<dbReference type="eggNOG" id="KOG3656">
    <property type="taxonomic scope" value="Eukaryota"/>
</dbReference>
<proteinExistence type="predicted"/>
<dbReference type="InterPro" id="IPR052954">
    <property type="entry name" value="GPCR-Ligand_Int"/>
</dbReference>
<evidence type="ECO:0000313" key="8">
    <source>
        <dbReference type="EnsemblMetazoa" id="HelroP163956"/>
    </source>
</evidence>
<dbReference type="Proteomes" id="UP000015101">
    <property type="component" value="Unassembled WGS sequence"/>
</dbReference>
<dbReference type="GO" id="GO:0004930">
    <property type="term" value="F:G protein-coupled receptor activity"/>
    <property type="evidence" value="ECO:0007669"/>
    <property type="project" value="InterPro"/>
</dbReference>
<dbReference type="InterPro" id="IPR017452">
    <property type="entry name" value="GPCR_Rhodpsn_7TM"/>
</dbReference>
<dbReference type="CTD" id="20200286"/>
<dbReference type="HOGENOM" id="CLU_009579_24_7_1"/>
<keyword evidence="4 5" id="KW-0472">Membrane</keyword>
<reference evidence="8" key="3">
    <citation type="submission" date="2015-06" db="UniProtKB">
        <authorList>
            <consortium name="EnsemblMetazoa"/>
        </authorList>
    </citation>
    <scope>IDENTIFICATION</scope>
</reference>
<name>T1EUN6_HELRO</name>
<feature type="transmembrane region" description="Helical" evidence="5">
    <location>
        <begin position="161"/>
        <end position="181"/>
    </location>
</feature>
<dbReference type="CDD" id="cd14978">
    <property type="entry name" value="7tmA_FMRFamide_R-like"/>
    <property type="match status" value="1"/>
</dbReference>
<dbReference type="InterPro" id="IPR000276">
    <property type="entry name" value="GPCR_Rhodpsn"/>
</dbReference>
<dbReference type="EnsemblMetazoa" id="HelroT163956">
    <property type="protein sequence ID" value="HelroP163956"/>
    <property type="gene ID" value="HelroG163956"/>
</dbReference>
<dbReference type="STRING" id="6412.T1EUN6"/>
<evidence type="ECO:0000256" key="4">
    <source>
        <dbReference type="ARBA" id="ARBA00023136"/>
    </source>
</evidence>
<dbReference type="PROSITE" id="PS50262">
    <property type="entry name" value="G_PROTEIN_RECEP_F1_2"/>
    <property type="match status" value="1"/>
</dbReference>
<dbReference type="GO" id="GO:0016020">
    <property type="term" value="C:membrane"/>
    <property type="evidence" value="ECO:0007669"/>
    <property type="project" value="UniProtKB-SubCell"/>
</dbReference>
<evidence type="ECO:0000256" key="1">
    <source>
        <dbReference type="ARBA" id="ARBA00004370"/>
    </source>
</evidence>
<keyword evidence="9" id="KW-1185">Reference proteome</keyword>
<dbReference type="RefSeq" id="XP_009027286.1">
    <property type="nucleotide sequence ID" value="XM_009029038.1"/>
</dbReference>
<dbReference type="KEGG" id="hro:HELRODRAFT_163956"/>
<protein>
    <recommendedName>
        <fullName evidence="6">G-protein coupled receptors family 1 profile domain-containing protein</fullName>
    </recommendedName>
</protein>
<evidence type="ECO:0000259" key="6">
    <source>
        <dbReference type="PROSITE" id="PS50262"/>
    </source>
</evidence>
<dbReference type="EMBL" id="AMQM01001502">
    <property type="status" value="NOT_ANNOTATED_CDS"/>
    <property type="molecule type" value="Genomic_DNA"/>
</dbReference>
<evidence type="ECO:0000256" key="5">
    <source>
        <dbReference type="SAM" id="Phobius"/>
    </source>
</evidence>
<comment type="subcellular location">
    <subcellularLocation>
        <location evidence="1">Membrane</location>
    </subcellularLocation>
</comment>
<gene>
    <name evidence="8" type="primary">20200286</name>
    <name evidence="7" type="ORF">HELRODRAFT_163956</name>
</gene>
<accession>T1EUN6</accession>
<evidence type="ECO:0000313" key="7">
    <source>
        <dbReference type="EMBL" id="ESN94170.1"/>
    </source>
</evidence>
<evidence type="ECO:0000256" key="3">
    <source>
        <dbReference type="ARBA" id="ARBA00022989"/>
    </source>
</evidence>
<dbReference type="PANTHER" id="PTHR46641:SF2">
    <property type="entry name" value="FMRFAMIDE RECEPTOR"/>
    <property type="match status" value="1"/>
</dbReference>
<dbReference type="OrthoDB" id="10011262at2759"/>
<dbReference type="EMBL" id="KB097571">
    <property type="protein sequence ID" value="ESN94170.1"/>
    <property type="molecule type" value="Genomic_DNA"/>
</dbReference>
<feature type="domain" description="G-protein coupled receptors family 1 profile" evidence="6">
    <location>
        <begin position="57"/>
        <end position="316"/>
    </location>
</feature>
<dbReference type="SUPFAM" id="SSF81321">
    <property type="entry name" value="Family A G protein-coupled receptor-like"/>
    <property type="match status" value="1"/>
</dbReference>
<dbReference type="GeneID" id="20200286"/>
<feature type="transmembrane region" description="Helical" evidence="5">
    <location>
        <begin position="222"/>
        <end position="240"/>
    </location>
</feature>
<keyword evidence="3 5" id="KW-1133">Transmembrane helix</keyword>